<protein>
    <submittedName>
        <fullName evidence="2">Uncharacterized protein</fullName>
    </submittedName>
</protein>
<reference evidence="2" key="2">
    <citation type="submission" date="2020-02" db="EMBL/GenBank/DDBJ databases">
        <authorList>
            <person name="Gilchrist C.L.M."/>
            <person name="Chooi Y.-H."/>
        </authorList>
    </citation>
    <scope>NUCLEOTIDE SEQUENCE</scope>
    <source>
        <strain evidence="2">MST-FP2251</strain>
    </source>
</reference>
<dbReference type="AlphaFoldDB" id="A0AAD4GTP3"/>
<evidence type="ECO:0000256" key="1">
    <source>
        <dbReference type="SAM" id="Phobius"/>
    </source>
</evidence>
<dbReference type="EMBL" id="VCAU01000042">
    <property type="protein sequence ID" value="KAF9888912.1"/>
    <property type="molecule type" value="Genomic_DNA"/>
</dbReference>
<keyword evidence="3" id="KW-1185">Reference proteome</keyword>
<dbReference type="Proteomes" id="UP001194746">
    <property type="component" value="Unassembled WGS sequence"/>
</dbReference>
<sequence length="144" mass="16190">MANCGWTMQVVLGASYLVLNAVYMVCALTPSVSRFWHWDLPMLEIENLGAKQADGFAEAVWEAMCRTASTDWAVKGNMAPTTGWWKAWLAEANENLGNPCWDSWEAKLRHMHATVKEDEKDVPASEGVGNTLPMKPFRRQTMLL</sequence>
<keyword evidence="1" id="KW-0812">Transmembrane</keyword>
<evidence type="ECO:0000313" key="3">
    <source>
        <dbReference type="Proteomes" id="UP001194746"/>
    </source>
</evidence>
<keyword evidence="1" id="KW-1133">Transmembrane helix</keyword>
<keyword evidence="1" id="KW-0472">Membrane</keyword>
<accession>A0AAD4GTP3</accession>
<name>A0AAD4GTP3_ASPNN</name>
<gene>
    <name evidence="2" type="ORF">FE257_008282</name>
</gene>
<proteinExistence type="predicted"/>
<reference evidence="2" key="1">
    <citation type="journal article" date="2019" name="Beilstein J. Org. Chem.">
        <title>Nanangenines: drimane sesquiterpenoids as the dominant metabolite cohort of a novel Australian fungus, Aspergillus nanangensis.</title>
        <authorList>
            <person name="Lacey H.J."/>
            <person name="Gilchrist C.L.M."/>
            <person name="Crombie A."/>
            <person name="Kalaitzis J.A."/>
            <person name="Vuong D."/>
            <person name="Rutledge P.J."/>
            <person name="Turner P."/>
            <person name="Pitt J.I."/>
            <person name="Lacey E."/>
            <person name="Chooi Y.H."/>
            <person name="Piggott A.M."/>
        </authorList>
    </citation>
    <scope>NUCLEOTIDE SEQUENCE</scope>
    <source>
        <strain evidence="2">MST-FP2251</strain>
    </source>
</reference>
<evidence type="ECO:0000313" key="2">
    <source>
        <dbReference type="EMBL" id="KAF9888912.1"/>
    </source>
</evidence>
<comment type="caution">
    <text evidence="2">The sequence shown here is derived from an EMBL/GenBank/DDBJ whole genome shotgun (WGS) entry which is preliminary data.</text>
</comment>
<feature type="transmembrane region" description="Helical" evidence="1">
    <location>
        <begin position="6"/>
        <end position="28"/>
    </location>
</feature>
<organism evidence="2 3">
    <name type="scientific">Aspergillus nanangensis</name>
    <dbReference type="NCBI Taxonomy" id="2582783"/>
    <lineage>
        <taxon>Eukaryota</taxon>
        <taxon>Fungi</taxon>
        <taxon>Dikarya</taxon>
        <taxon>Ascomycota</taxon>
        <taxon>Pezizomycotina</taxon>
        <taxon>Eurotiomycetes</taxon>
        <taxon>Eurotiomycetidae</taxon>
        <taxon>Eurotiales</taxon>
        <taxon>Aspergillaceae</taxon>
        <taxon>Aspergillus</taxon>
        <taxon>Aspergillus subgen. Circumdati</taxon>
    </lineage>
</organism>